<evidence type="ECO:0000256" key="10">
    <source>
        <dbReference type="PROSITE-ProRule" id="PRU10141"/>
    </source>
</evidence>
<dbReference type="PANTHER" id="PTHR24056">
    <property type="entry name" value="CELL DIVISION PROTEIN KINASE"/>
    <property type="match status" value="1"/>
</dbReference>
<sequence>QILLSTAFTLREHEIEIGARNGEESKSASTLDLKSKSNNNTTTSKTKRTLGRVFSLQHFNDSNGLFRENSSDRQNEQLSIKNPMTNSYVQSSIDISTQAMASPNNRLRRVLSTPEPGTNTRGFSPYGKLEHYTKLEQLGEGSYATVYKGVSKKNNIFVALKEITLQEEEGIPFTAIREASLLKDLKHSNIVRLHDIIPSKEHLVLVFEYLHTDLCIYLEERPFGVQSSNAKLLLFQLLRGLNYIHKKKILHRDIKPQNVLLSNRGDLKLADFGLARAKSVPSRTYTHEIVTLWYRPPDVLLGSTHYTTSLDIWGVGCIFVEMISGFPLFPGVKSARDQLSKIFKVCGTPGLDEWPVTKSEYKHDSFEVYTKLPLSHQAPRIKTMPYAEGLAEIMLQINPRERISAEAGMKHIFFADLPKGVHSLASGVSIFTVPGVRMAEDNKTRDKPKSKSFGHFV</sequence>
<proteinExistence type="inferred from homology"/>
<keyword evidence="5 10" id="KW-0547">Nucleotide-binding</keyword>
<dbReference type="OrthoDB" id="1732493at2759"/>
<comment type="catalytic activity">
    <reaction evidence="9">
        <text>L-seryl-[protein] + ATP = O-phospho-L-seryl-[protein] + ADP + H(+)</text>
        <dbReference type="Rhea" id="RHEA:17989"/>
        <dbReference type="Rhea" id="RHEA-COMP:9863"/>
        <dbReference type="Rhea" id="RHEA-COMP:11604"/>
        <dbReference type="ChEBI" id="CHEBI:15378"/>
        <dbReference type="ChEBI" id="CHEBI:29999"/>
        <dbReference type="ChEBI" id="CHEBI:30616"/>
        <dbReference type="ChEBI" id="CHEBI:83421"/>
        <dbReference type="ChEBI" id="CHEBI:456216"/>
        <dbReference type="EC" id="2.7.11.22"/>
    </reaction>
</comment>
<accession>A0A7M5V0Z2</accession>
<evidence type="ECO:0000256" key="12">
    <source>
        <dbReference type="SAM" id="MobiDB-lite"/>
    </source>
</evidence>
<dbReference type="PROSITE" id="PS00108">
    <property type="entry name" value="PROTEIN_KINASE_ST"/>
    <property type="match status" value="1"/>
</dbReference>
<comment type="catalytic activity">
    <reaction evidence="8">
        <text>L-threonyl-[protein] + ATP = O-phospho-L-threonyl-[protein] + ADP + H(+)</text>
        <dbReference type="Rhea" id="RHEA:46608"/>
        <dbReference type="Rhea" id="RHEA-COMP:11060"/>
        <dbReference type="Rhea" id="RHEA-COMP:11605"/>
        <dbReference type="ChEBI" id="CHEBI:15378"/>
        <dbReference type="ChEBI" id="CHEBI:30013"/>
        <dbReference type="ChEBI" id="CHEBI:30616"/>
        <dbReference type="ChEBI" id="CHEBI:61977"/>
        <dbReference type="ChEBI" id="CHEBI:456216"/>
        <dbReference type="EC" id="2.7.11.22"/>
    </reaction>
</comment>
<dbReference type="Gene3D" id="3.30.200.20">
    <property type="entry name" value="Phosphorylase Kinase, domain 1"/>
    <property type="match status" value="1"/>
</dbReference>
<dbReference type="GO" id="GO:0005634">
    <property type="term" value="C:nucleus"/>
    <property type="evidence" value="ECO:0007669"/>
    <property type="project" value="TreeGrafter"/>
</dbReference>
<dbReference type="Proteomes" id="UP000594262">
    <property type="component" value="Unplaced"/>
</dbReference>
<evidence type="ECO:0000259" key="13">
    <source>
        <dbReference type="PROSITE" id="PS50011"/>
    </source>
</evidence>
<dbReference type="PROSITE" id="PS50011">
    <property type="entry name" value="PROTEIN_KINASE_DOM"/>
    <property type="match status" value="1"/>
</dbReference>
<evidence type="ECO:0000256" key="6">
    <source>
        <dbReference type="ARBA" id="ARBA00022777"/>
    </source>
</evidence>
<organism evidence="14 15">
    <name type="scientific">Clytia hemisphaerica</name>
    <dbReference type="NCBI Taxonomy" id="252671"/>
    <lineage>
        <taxon>Eukaryota</taxon>
        <taxon>Metazoa</taxon>
        <taxon>Cnidaria</taxon>
        <taxon>Hydrozoa</taxon>
        <taxon>Hydroidolina</taxon>
        <taxon>Leptothecata</taxon>
        <taxon>Obeliida</taxon>
        <taxon>Clytiidae</taxon>
        <taxon>Clytia</taxon>
    </lineage>
</organism>
<dbReference type="Gene3D" id="1.10.510.10">
    <property type="entry name" value="Transferase(Phosphotransferase) domain 1"/>
    <property type="match status" value="1"/>
</dbReference>
<reference evidence="14" key="1">
    <citation type="submission" date="2021-01" db="UniProtKB">
        <authorList>
            <consortium name="EnsemblMetazoa"/>
        </authorList>
    </citation>
    <scope>IDENTIFICATION</scope>
</reference>
<evidence type="ECO:0000256" key="5">
    <source>
        <dbReference type="ARBA" id="ARBA00022741"/>
    </source>
</evidence>
<dbReference type="InterPro" id="IPR050108">
    <property type="entry name" value="CDK"/>
</dbReference>
<dbReference type="EC" id="2.7.11.22" evidence="2"/>
<keyword evidence="6" id="KW-0418">Kinase</keyword>
<dbReference type="EnsemblMetazoa" id="CLYHEMT001613.1">
    <property type="protein sequence ID" value="CLYHEMP001613.1"/>
    <property type="gene ID" value="CLYHEMG001613"/>
</dbReference>
<dbReference type="SMART" id="SM00220">
    <property type="entry name" value="S_TKc"/>
    <property type="match status" value="1"/>
</dbReference>
<dbReference type="Pfam" id="PF00069">
    <property type="entry name" value="Pkinase"/>
    <property type="match status" value="1"/>
</dbReference>
<dbReference type="InterPro" id="IPR011009">
    <property type="entry name" value="Kinase-like_dom_sf"/>
</dbReference>
<evidence type="ECO:0000256" key="8">
    <source>
        <dbReference type="ARBA" id="ARBA00047811"/>
    </source>
</evidence>
<evidence type="ECO:0000256" key="2">
    <source>
        <dbReference type="ARBA" id="ARBA00012425"/>
    </source>
</evidence>
<keyword evidence="7 10" id="KW-0067">ATP-binding</keyword>
<feature type="domain" description="Protein kinase" evidence="13">
    <location>
        <begin position="132"/>
        <end position="414"/>
    </location>
</feature>
<evidence type="ECO:0000256" key="7">
    <source>
        <dbReference type="ARBA" id="ARBA00022840"/>
    </source>
</evidence>
<dbReference type="InterPro" id="IPR017441">
    <property type="entry name" value="Protein_kinase_ATP_BS"/>
</dbReference>
<keyword evidence="3 11" id="KW-0723">Serine/threonine-protein kinase</keyword>
<dbReference type="GO" id="GO:0005524">
    <property type="term" value="F:ATP binding"/>
    <property type="evidence" value="ECO:0007669"/>
    <property type="project" value="UniProtKB-UniRule"/>
</dbReference>
<dbReference type="FunFam" id="1.10.510.10:FF:000624">
    <property type="entry name" value="Mitogen-activated protein kinase"/>
    <property type="match status" value="1"/>
</dbReference>
<dbReference type="InterPro" id="IPR008271">
    <property type="entry name" value="Ser/Thr_kinase_AS"/>
</dbReference>
<keyword evidence="4" id="KW-0808">Transferase</keyword>
<evidence type="ECO:0000256" key="1">
    <source>
        <dbReference type="ARBA" id="ARBA00006485"/>
    </source>
</evidence>
<protein>
    <recommendedName>
        <fullName evidence="2">cyclin-dependent kinase</fullName>
        <ecNumber evidence="2">2.7.11.22</ecNumber>
    </recommendedName>
</protein>
<comment type="similarity">
    <text evidence="1">Belongs to the protein kinase superfamily. CMGC Ser/Thr protein kinase family. CDC2/CDKX subfamily.</text>
</comment>
<dbReference type="AlphaFoldDB" id="A0A7M5V0Z2"/>
<evidence type="ECO:0000313" key="15">
    <source>
        <dbReference type="Proteomes" id="UP000594262"/>
    </source>
</evidence>
<name>A0A7M5V0Z2_9CNID</name>
<dbReference type="FunFam" id="3.30.200.20:FF:000124">
    <property type="entry name" value="Cyclin-dependent kinase 4"/>
    <property type="match status" value="1"/>
</dbReference>
<evidence type="ECO:0000256" key="9">
    <source>
        <dbReference type="ARBA" id="ARBA00048367"/>
    </source>
</evidence>
<dbReference type="GO" id="GO:0005829">
    <property type="term" value="C:cytosol"/>
    <property type="evidence" value="ECO:0007669"/>
    <property type="project" value="TreeGrafter"/>
</dbReference>
<dbReference type="GO" id="GO:0004693">
    <property type="term" value="F:cyclin-dependent protein serine/threonine kinase activity"/>
    <property type="evidence" value="ECO:0007669"/>
    <property type="project" value="UniProtKB-EC"/>
</dbReference>
<keyword evidence="15" id="KW-1185">Reference proteome</keyword>
<evidence type="ECO:0000256" key="11">
    <source>
        <dbReference type="RuleBase" id="RU000304"/>
    </source>
</evidence>
<dbReference type="PANTHER" id="PTHR24056:SF189">
    <property type="entry name" value="PROTEIN KINASE DOMAIN-CONTAINING PROTEIN"/>
    <property type="match status" value="1"/>
</dbReference>
<evidence type="ECO:0000313" key="14">
    <source>
        <dbReference type="EnsemblMetazoa" id="CLYHEMP001613.1"/>
    </source>
</evidence>
<dbReference type="PROSITE" id="PS00107">
    <property type="entry name" value="PROTEIN_KINASE_ATP"/>
    <property type="match status" value="1"/>
</dbReference>
<feature type="region of interest" description="Disordered" evidence="12">
    <location>
        <begin position="21"/>
        <end position="49"/>
    </location>
</feature>
<evidence type="ECO:0000256" key="4">
    <source>
        <dbReference type="ARBA" id="ARBA00022679"/>
    </source>
</evidence>
<dbReference type="GO" id="GO:0030332">
    <property type="term" value="F:cyclin binding"/>
    <property type="evidence" value="ECO:0007669"/>
    <property type="project" value="TreeGrafter"/>
</dbReference>
<evidence type="ECO:0000256" key="3">
    <source>
        <dbReference type="ARBA" id="ARBA00022527"/>
    </source>
</evidence>
<feature type="binding site" evidence="10">
    <location>
        <position position="161"/>
    </location>
    <ligand>
        <name>ATP</name>
        <dbReference type="ChEBI" id="CHEBI:30616"/>
    </ligand>
</feature>
<dbReference type="SUPFAM" id="SSF56112">
    <property type="entry name" value="Protein kinase-like (PK-like)"/>
    <property type="match status" value="1"/>
</dbReference>
<dbReference type="InterPro" id="IPR000719">
    <property type="entry name" value="Prot_kinase_dom"/>
</dbReference>